<dbReference type="Gene3D" id="1.10.443.10">
    <property type="entry name" value="Intergrase catalytic core"/>
    <property type="match status" value="1"/>
</dbReference>
<dbReference type="PROSITE" id="PS51898">
    <property type="entry name" value="TYR_RECOMBINASE"/>
    <property type="match status" value="1"/>
</dbReference>
<evidence type="ECO:0000313" key="3">
    <source>
        <dbReference type="EMBL" id="ABA55993.1"/>
    </source>
</evidence>
<dbReference type="GO" id="GO:0015074">
    <property type="term" value="P:DNA integration"/>
    <property type="evidence" value="ECO:0007669"/>
    <property type="project" value="InterPro"/>
</dbReference>
<dbReference type="InterPro" id="IPR002104">
    <property type="entry name" value="Integrase_catalytic"/>
</dbReference>
<dbReference type="SUPFAM" id="SSF56349">
    <property type="entry name" value="DNA breaking-rejoining enzymes"/>
    <property type="match status" value="1"/>
</dbReference>
<protein>
    <submittedName>
        <fullName evidence="3">XerD</fullName>
    </submittedName>
</protein>
<dbReference type="InterPro" id="IPR011010">
    <property type="entry name" value="DNA_brk_join_enz"/>
</dbReference>
<dbReference type="GO" id="GO:0006310">
    <property type="term" value="P:DNA recombination"/>
    <property type="evidence" value="ECO:0007669"/>
    <property type="project" value="UniProtKB-KW"/>
</dbReference>
<dbReference type="AlphaFoldDB" id="Q1WLK7"/>
<name>Q1WLK7_SINMM</name>
<sequence>MSYIELRGTFRWLRRQWQKAMCGLVRAFLRYLHLKGLISGALADRVRATCYSKLPTFLPPQKVQQVLDACDRTTALGLPDYAVLMILAKLGLRASEAAALNLDDVEAVMHDRLHGKGRRQAMTLLRPRRRNSNRRLYPAWAASFSVPSAISADACGARGFGSGCAITVMAKQALERVVSDGAHHGAHLFSHSLAPDLLLSGASFAAIGQLLCHSSTDCTRIADSDEAAPLFRDDCAPGFRDDLAPCLVGSAGDDCCQFIQARCQALRGRFRRRLSPLNSMRWALWTNLSSMASA</sequence>
<dbReference type="EMBL" id="DQ145546">
    <property type="protein sequence ID" value="ABA55993.1"/>
    <property type="molecule type" value="Genomic_DNA"/>
</dbReference>
<keyword evidence="3" id="KW-0614">Plasmid</keyword>
<proteinExistence type="predicted"/>
<keyword evidence="1" id="KW-0233">DNA recombination</keyword>
<dbReference type="InterPro" id="IPR013762">
    <property type="entry name" value="Integrase-like_cat_sf"/>
</dbReference>
<dbReference type="GO" id="GO:0003677">
    <property type="term" value="F:DNA binding"/>
    <property type="evidence" value="ECO:0007669"/>
    <property type="project" value="InterPro"/>
</dbReference>
<evidence type="ECO:0000313" key="4">
    <source>
        <dbReference type="Proteomes" id="UP000009045"/>
    </source>
</evidence>
<geneLocation type="plasmid" evidence="3 4">
    <name>pSmeSM11a</name>
</geneLocation>
<dbReference type="Proteomes" id="UP000009045">
    <property type="component" value="Plasmid pSmeSM11a"/>
</dbReference>
<reference evidence="4" key="2">
    <citation type="journal article" date="2011" name="J. Biotechnol.">
        <title>The complete genome sequence of the dominant Sinorhizobium meliloti field isolate SM11 extends the S. meliloti pan-genome.</title>
        <authorList>
            <person name="Schneiker-Bekel S."/>
            <person name="Wibberg D."/>
            <person name="Bekel T."/>
            <person name="Blom J."/>
            <person name="Linke B."/>
            <person name="Neuweger H."/>
            <person name="Stiens M."/>
            <person name="Vorholter F.J."/>
            <person name="Weidner S."/>
            <person name="Goesmann A."/>
            <person name="Puhler A."/>
            <person name="Schluter A."/>
        </authorList>
    </citation>
    <scope>NUCLEOTIDE SEQUENCE [LARGE SCALE GENOMIC DNA]</scope>
    <source>
        <strain evidence="4">SM11</strain>
        <plasmid evidence="4">pSmeSM11a</plasmid>
    </source>
</reference>
<dbReference type="RefSeq" id="WP_012881196.1">
    <property type="nucleotide sequence ID" value="NZ_JAJJBH010000003.1"/>
</dbReference>
<reference evidence="3 4" key="1">
    <citation type="journal article" date="2006" name="Appl. Environ. Microbiol.">
        <title>Sequence analysis of the 144-kilobase accessory plasmid pSmeSM11a, isolated from a dominant Sinorhizobium meliloti strain identified during a long-term field release experiment.</title>
        <authorList>
            <person name="Stiens M."/>
            <person name="Schneiker S."/>
            <person name="Keller M."/>
            <person name="Kuhn S."/>
            <person name="Puhler A."/>
            <person name="Schluter A."/>
        </authorList>
    </citation>
    <scope>NUCLEOTIDE SEQUENCE [LARGE SCALE GENOMIC DNA]</scope>
    <source>
        <strain evidence="4">SM11</strain>
        <plasmid evidence="3 4">pSmeSM11a</plasmid>
    </source>
</reference>
<organism evidence="3 4">
    <name type="scientific">Sinorhizobium meliloti (strain SM11)</name>
    <dbReference type="NCBI Taxonomy" id="707241"/>
    <lineage>
        <taxon>Bacteria</taxon>
        <taxon>Pseudomonadati</taxon>
        <taxon>Pseudomonadota</taxon>
        <taxon>Alphaproteobacteria</taxon>
        <taxon>Hyphomicrobiales</taxon>
        <taxon>Rhizobiaceae</taxon>
        <taxon>Sinorhizobium/Ensifer group</taxon>
        <taxon>Sinorhizobium</taxon>
    </lineage>
</organism>
<evidence type="ECO:0000256" key="1">
    <source>
        <dbReference type="ARBA" id="ARBA00023172"/>
    </source>
</evidence>
<feature type="domain" description="Tyr recombinase" evidence="2">
    <location>
        <begin position="53"/>
        <end position="245"/>
    </location>
</feature>
<accession>Q1WLK7</accession>
<evidence type="ECO:0000259" key="2">
    <source>
        <dbReference type="PROSITE" id="PS51898"/>
    </source>
</evidence>